<name>A0A8E0MF19_LACPA</name>
<gene>
    <name evidence="3" type="ORF">Lpp71_05493</name>
</gene>
<feature type="non-terminal residue" evidence="3">
    <location>
        <position position="1"/>
    </location>
</feature>
<organism evidence="3 4">
    <name type="scientific">Lacticaseibacillus paracasei subsp. paracasei Lpp71</name>
    <dbReference type="NCBI Taxonomy" id="1256207"/>
    <lineage>
        <taxon>Bacteria</taxon>
        <taxon>Bacillati</taxon>
        <taxon>Bacillota</taxon>
        <taxon>Bacilli</taxon>
        <taxon>Lactobacillales</taxon>
        <taxon>Lactobacillaceae</taxon>
        <taxon>Lacticaseibacillus</taxon>
    </lineage>
</organism>
<evidence type="ECO:0000256" key="2">
    <source>
        <dbReference type="ARBA" id="ARBA00023134"/>
    </source>
</evidence>
<keyword evidence="1" id="KW-0547">Nucleotide-binding</keyword>
<dbReference type="AlphaFoldDB" id="A0A8E0MF19"/>
<comment type="caution">
    <text evidence="3">The sequence shown here is derived from an EMBL/GenBank/DDBJ whole genome shotgun (WGS) entry which is preliminary data.</text>
</comment>
<keyword evidence="2" id="KW-0342">GTP-binding</keyword>
<sequence length="48" mass="5402">DLLVKLTKSQGFAEAYDRMAERLIFDARQGKLGRFTLEKPGETDADAE</sequence>
<evidence type="ECO:0000313" key="3">
    <source>
        <dbReference type="EMBL" id="EPC75994.1"/>
    </source>
</evidence>
<protein>
    <submittedName>
        <fullName evidence="3">Ribosome biogenesis GTPase A</fullName>
    </submittedName>
</protein>
<evidence type="ECO:0000256" key="1">
    <source>
        <dbReference type="ARBA" id="ARBA00022741"/>
    </source>
</evidence>
<evidence type="ECO:0000313" key="4">
    <source>
        <dbReference type="Proteomes" id="UP000014252"/>
    </source>
</evidence>
<proteinExistence type="predicted"/>
<dbReference type="InterPro" id="IPR023179">
    <property type="entry name" value="GTP-bd_ortho_bundle_sf"/>
</dbReference>
<dbReference type="EMBL" id="ANKD01000253">
    <property type="protein sequence ID" value="EPC75994.1"/>
    <property type="molecule type" value="Genomic_DNA"/>
</dbReference>
<dbReference type="GO" id="GO:0005525">
    <property type="term" value="F:GTP binding"/>
    <property type="evidence" value="ECO:0007669"/>
    <property type="project" value="UniProtKB-KW"/>
</dbReference>
<accession>A0A8E0MF19</accession>
<reference evidence="3 4" key="1">
    <citation type="journal article" date="2013" name="PLoS ONE">
        <title>Lactobacillus paracasei comparative genomics: towards species pan-genome definition and exploitation of diversity.</title>
        <authorList>
            <person name="Smokvina T."/>
            <person name="Wels M."/>
            <person name="Polka J."/>
            <person name="Chervaux C."/>
            <person name="Brisse S."/>
            <person name="Boekhorst J."/>
            <person name="van Hylckama Vlieg J.E."/>
            <person name="Siezen R.J."/>
        </authorList>
    </citation>
    <scope>NUCLEOTIDE SEQUENCE [LARGE SCALE GENOMIC DNA]</scope>
    <source>
        <strain evidence="3 4">Lpp71</strain>
    </source>
</reference>
<dbReference type="Proteomes" id="UP000014252">
    <property type="component" value="Unassembled WGS sequence"/>
</dbReference>
<dbReference type="Gene3D" id="1.10.1580.10">
    <property type="match status" value="1"/>
</dbReference>